<dbReference type="Pfam" id="PF02935">
    <property type="entry name" value="COX7C"/>
    <property type="match status" value="1"/>
</dbReference>
<evidence type="ECO:0000313" key="4">
    <source>
        <dbReference type="Proteomes" id="UP001497444"/>
    </source>
</evidence>
<reference evidence="3" key="1">
    <citation type="submission" date="2024-02" db="EMBL/GenBank/DDBJ databases">
        <authorList>
            <consortium name="ELIXIR-Norway"/>
            <consortium name="Elixir Norway"/>
        </authorList>
    </citation>
    <scope>NUCLEOTIDE SEQUENCE</scope>
</reference>
<dbReference type="PANTHER" id="PTHR36003:SF5">
    <property type="entry name" value="TONB-DEPENDENT HEME RECEPTOR A"/>
    <property type="match status" value="1"/>
</dbReference>
<evidence type="ECO:0000256" key="1">
    <source>
        <dbReference type="SAM" id="MobiDB-lite"/>
    </source>
</evidence>
<name>A0ABP0X6Q9_9BRYO</name>
<protein>
    <submittedName>
        <fullName evidence="3">Uncharacterized protein</fullName>
    </submittedName>
</protein>
<gene>
    <name evidence="3" type="ORF">CSSPJE1EN1_LOCUS20227</name>
</gene>
<feature type="transmembrane region" description="Helical" evidence="2">
    <location>
        <begin position="79"/>
        <end position="98"/>
    </location>
</feature>
<dbReference type="PANTHER" id="PTHR36003">
    <property type="entry name" value="TONB-DEPENDENT HEME RECEPTOR A"/>
    <property type="match status" value="1"/>
</dbReference>
<keyword evidence="2" id="KW-1133">Transmembrane helix</keyword>
<dbReference type="EMBL" id="OZ020101">
    <property type="protein sequence ID" value="CAK9274749.1"/>
    <property type="molecule type" value="Genomic_DNA"/>
</dbReference>
<proteinExistence type="predicted"/>
<dbReference type="InterPro" id="IPR004202">
    <property type="entry name" value="COX7C/Cox8"/>
</dbReference>
<keyword evidence="4" id="KW-1185">Reference proteome</keyword>
<feature type="region of interest" description="Disordered" evidence="1">
    <location>
        <begin position="104"/>
        <end position="124"/>
    </location>
</feature>
<organism evidence="3 4">
    <name type="scientific">Sphagnum jensenii</name>
    <dbReference type="NCBI Taxonomy" id="128206"/>
    <lineage>
        <taxon>Eukaryota</taxon>
        <taxon>Viridiplantae</taxon>
        <taxon>Streptophyta</taxon>
        <taxon>Embryophyta</taxon>
        <taxon>Bryophyta</taxon>
        <taxon>Sphagnophytina</taxon>
        <taxon>Sphagnopsida</taxon>
        <taxon>Sphagnales</taxon>
        <taxon>Sphagnaceae</taxon>
        <taxon>Sphagnum</taxon>
    </lineage>
</organism>
<keyword evidence="2" id="KW-0472">Membrane</keyword>
<dbReference type="Proteomes" id="UP001497444">
    <property type="component" value="Chromosome 6"/>
</dbReference>
<evidence type="ECO:0000313" key="3">
    <source>
        <dbReference type="EMBL" id="CAK9274749.1"/>
    </source>
</evidence>
<keyword evidence="2" id="KW-0812">Transmembrane</keyword>
<accession>A0ABP0X6Q9</accession>
<sequence>MASSHAMEFLVARCRVAVAASKLSSTDVAAINVLSGNIINTTTTTRKIHATTARHYAEDYIHAEHMYNLPSMKHRKLKMFIAVFGSLFFGAAVPIWAVRFQLKKSGPGPTLDTKSTTEYPDKLT</sequence>
<evidence type="ECO:0000256" key="2">
    <source>
        <dbReference type="SAM" id="Phobius"/>
    </source>
</evidence>